<evidence type="ECO:0000313" key="1">
    <source>
        <dbReference type="EMBL" id="QCS44354.1"/>
    </source>
</evidence>
<dbReference type="InterPro" id="IPR036388">
    <property type="entry name" value="WH-like_DNA-bd_sf"/>
</dbReference>
<gene>
    <name evidence="1" type="ORF">FEJ81_15220</name>
</gene>
<dbReference type="Gene3D" id="1.10.10.10">
    <property type="entry name" value="Winged helix-like DNA-binding domain superfamily/Winged helix DNA-binding domain"/>
    <property type="match status" value="1"/>
</dbReference>
<evidence type="ECO:0008006" key="3">
    <source>
        <dbReference type="Google" id="ProtNLM"/>
    </source>
</evidence>
<organism evidence="1 2">
    <name type="scientific">Natrinema versiforme</name>
    <dbReference type="NCBI Taxonomy" id="88724"/>
    <lineage>
        <taxon>Archaea</taxon>
        <taxon>Methanobacteriati</taxon>
        <taxon>Methanobacteriota</taxon>
        <taxon>Stenosarchaea group</taxon>
        <taxon>Halobacteria</taxon>
        <taxon>Halobacteriales</taxon>
        <taxon>Natrialbaceae</taxon>
        <taxon>Natrinema</taxon>
    </lineage>
</organism>
<accession>A0A4P8WLT7</accession>
<dbReference type="Proteomes" id="UP000302218">
    <property type="component" value="Chromosome"/>
</dbReference>
<reference evidence="2" key="1">
    <citation type="submission" date="2019-05" db="EMBL/GenBank/DDBJ databases">
        <title>Genome sequence and methylation pattern of the halophilic Archaeon Natrinema versiforme BOL5-4.</title>
        <authorList>
            <person name="DasSarma P."/>
            <person name="Anton B.P."/>
            <person name="DasSarma S.L."/>
            <person name="Martinez F.L."/>
            <person name="Guzman D."/>
            <person name="Roberts R.J."/>
            <person name="DasSarma S."/>
        </authorList>
    </citation>
    <scope>NUCLEOTIDE SEQUENCE [LARGE SCALE GENOMIC DNA]</scope>
    <source>
        <strain evidence="2">BOL5-4</strain>
    </source>
</reference>
<sequence length="63" mass="6791">MLDGREDGQPWGFITPGMVADALDFSSEYAVNRLSMLNAAGLVEKPVKGVYVITDDGVTTIEE</sequence>
<evidence type="ECO:0000313" key="2">
    <source>
        <dbReference type="Proteomes" id="UP000302218"/>
    </source>
</evidence>
<dbReference type="KEGG" id="nvr:FEJ81_15220"/>
<protein>
    <recommendedName>
        <fullName evidence="3">MarR family transcriptional regulator</fullName>
    </recommendedName>
</protein>
<name>A0A4P8WLT7_9EURY</name>
<proteinExistence type="predicted"/>
<dbReference type="EMBL" id="CP040330">
    <property type="protein sequence ID" value="QCS44354.1"/>
    <property type="molecule type" value="Genomic_DNA"/>
</dbReference>
<dbReference type="AlphaFoldDB" id="A0A4P8WLT7"/>
<dbReference type="OrthoDB" id="275628at2157"/>